<dbReference type="PANTHER" id="PTHR37038:SF13">
    <property type="entry name" value="HTH CRO_C1-TYPE DOMAIN-CONTAINING PROTEIN"/>
    <property type="match status" value="1"/>
</dbReference>
<evidence type="ECO:0000313" key="3">
    <source>
        <dbReference type="Proteomes" id="UP000019254"/>
    </source>
</evidence>
<dbReference type="CDD" id="cd00093">
    <property type="entry name" value="HTH_XRE"/>
    <property type="match status" value="1"/>
</dbReference>
<reference evidence="2 3" key="1">
    <citation type="journal article" date="2014" name="Int. J. Syst. Evol. Microbiol.">
        <title>Listeria floridensis sp. nov., Listeria aquatica sp. nov., Listeria cornellensis sp. nov., Listeria riparia sp. nov. and Listeria grandensis sp. nov., from agricultural and natural environments.</title>
        <authorList>
            <person name="den Bakker H.C."/>
            <person name="Warchocki S."/>
            <person name="Wright E.M."/>
            <person name="Allred A.F."/>
            <person name="Ahlstrom C."/>
            <person name="Manuel C.S."/>
            <person name="Stasiewicz M.J."/>
            <person name="Burrell A."/>
            <person name="Roof S."/>
            <person name="Strawn L."/>
            <person name="Fortes E.D."/>
            <person name="Nightingale K.K."/>
            <person name="Kephart D."/>
            <person name="Wiedmann M."/>
        </authorList>
    </citation>
    <scope>NUCLEOTIDE SEQUENCE [LARGE SCALE GENOMIC DNA]</scope>
    <source>
        <strain evidence="3">FSL F6-969</strain>
    </source>
</reference>
<organism evidence="2 3">
    <name type="scientific">Listeria cornellensis FSL F6-0969</name>
    <dbReference type="NCBI Taxonomy" id="1265820"/>
    <lineage>
        <taxon>Bacteria</taxon>
        <taxon>Bacillati</taxon>
        <taxon>Bacillota</taxon>
        <taxon>Bacilli</taxon>
        <taxon>Bacillales</taxon>
        <taxon>Listeriaceae</taxon>
        <taxon>Listeria</taxon>
    </lineage>
</organism>
<dbReference type="EMBL" id="AODE01000018">
    <property type="protein sequence ID" value="EUJ30246.1"/>
    <property type="molecule type" value="Genomic_DNA"/>
</dbReference>
<feature type="domain" description="HTH cro/C1-type" evidence="1">
    <location>
        <begin position="8"/>
        <end position="61"/>
    </location>
</feature>
<evidence type="ECO:0000259" key="1">
    <source>
        <dbReference type="PROSITE" id="PS50943"/>
    </source>
</evidence>
<dbReference type="InterPro" id="IPR001387">
    <property type="entry name" value="Cro/C1-type_HTH"/>
</dbReference>
<protein>
    <submittedName>
        <fullName evidence="2">XRE family transcriptional regulator</fullName>
    </submittedName>
</protein>
<dbReference type="STRING" id="1265820.PCORN_09087"/>
<proteinExistence type="predicted"/>
<dbReference type="PROSITE" id="PS50943">
    <property type="entry name" value="HTH_CROC1"/>
    <property type="match status" value="1"/>
</dbReference>
<comment type="caution">
    <text evidence="2">The sequence shown here is derived from an EMBL/GenBank/DDBJ whole genome shotgun (WGS) entry which is preliminary data.</text>
</comment>
<dbReference type="Gene3D" id="1.10.260.40">
    <property type="entry name" value="lambda repressor-like DNA-binding domains"/>
    <property type="match status" value="1"/>
</dbReference>
<name>W7C3L4_9LIST</name>
<keyword evidence="3" id="KW-1185">Reference proteome</keyword>
<sequence>MQNYGQTFKKIRESKCLTQASIAGKDLSRSLYAKIEKGEVTPSFSKFNSILKNLDFTYDDFFFFITPINSTGKI</sequence>
<dbReference type="Proteomes" id="UP000019254">
    <property type="component" value="Unassembled WGS sequence"/>
</dbReference>
<dbReference type="InterPro" id="IPR053163">
    <property type="entry name" value="HTH-type_regulator_Rgg"/>
</dbReference>
<evidence type="ECO:0000313" key="2">
    <source>
        <dbReference type="EMBL" id="EUJ30246.1"/>
    </source>
</evidence>
<dbReference type="InterPro" id="IPR010982">
    <property type="entry name" value="Lambda_DNA-bd_dom_sf"/>
</dbReference>
<dbReference type="Pfam" id="PF12844">
    <property type="entry name" value="HTH_19"/>
    <property type="match status" value="1"/>
</dbReference>
<dbReference type="PANTHER" id="PTHR37038">
    <property type="entry name" value="TRANSCRIPTIONAL REGULATOR-RELATED"/>
    <property type="match status" value="1"/>
</dbReference>
<dbReference type="AlphaFoldDB" id="W7C3L4"/>
<dbReference type="SMART" id="SM00530">
    <property type="entry name" value="HTH_XRE"/>
    <property type="match status" value="1"/>
</dbReference>
<gene>
    <name evidence="2" type="ORF">PCORN_09087</name>
</gene>
<accession>W7C3L4</accession>
<dbReference type="GO" id="GO:0003677">
    <property type="term" value="F:DNA binding"/>
    <property type="evidence" value="ECO:0007669"/>
    <property type="project" value="InterPro"/>
</dbReference>
<dbReference type="SUPFAM" id="SSF47413">
    <property type="entry name" value="lambda repressor-like DNA-binding domains"/>
    <property type="match status" value="1"/>
</dbReference>
<dbReference type="RefSeq" id="WP_036079180.1">
    <property type="nucleotide sequence ID" value="NZ_AODE01000018.1"/>
</dbReference>